<dbReference type="AlphaFoldDB" id="A0A133XMZ6"/>
<reference evidence="3 4" key="1">
    <citation type="submission" date="2015-12" db="EMBL/GenBank/DDBJ databases">
        <title>Nitrous oxide reduction kinetics distinguish bacteria harboring typical versus atypical NosZ.</title>
        <authorList>
            <person name="Yoon S."/>
            <person name="Nissen S."/>
            <person name="Park D."/>
            <person name="Sanford R.A."/>
            <person name="Loeffler F.E."/>
        </authorList>
    </citation>
    <scope>NUCLEOTIDE SEQUENCE [LARGE SCALE GENOMIC DNA]</scope>
    <source>
        <strain evidence="3 4">ATCC BAA-841</strain>
    </source>
</reference>
<feature type="signal peptide" evidence="1">
    <location>
        <begin position="1"/>
        <end position="22"/>
    </location>
</feature>
<evidence type="ECO:0000256" key="1">
    <source>
        <dbReference type="SAM" id="SignalP"/>
    </source>
</evidence>
<evidence type="ECO:0000259" key="2">
    <source>
        <dbReference type="Pfam" id="PF00144"/>
    </source>
</evidence>
<dbReference type="Gene3D" id="3.40.710.10">
    <property type="entry name" value="DD-peptidase/beta-lactamase superfamily"/>
    <property type="match status" value="1"/>
</dbReference>
<dbReference type="InterPro" id="IPR001466">
    <property type="entry name" value="Beta-lactam-related"/>
</dbReference>
<sequence>MPRRLLLLVVSTLVLLGGCATPAPVSEGDPRGSYQYTEKYLSWLVDREMAENEITGLSIALVDDQQVIWQKGFGYADLENGIRAAPETIYRAGSIAKLFTAAAIMQLADQGKIDIDQPLAAALPEFSIKSRFPTAGPVTPRNVMTHHSGLPSNFLRGMFVRDPARFESVVDSLRDEHLTFPPNYVFSYSNVGMALLGAAVQKVGGAAFDEHMERQFFRPLGMPHSSFTPRAITKAYDRNKEIEVFSLRDMPAANLLSNVTDLSQFLKMQFAGGRSGPQQILSGASIAEMLRVQNADLPLTFNSYVGLGWMLSGIEVPGGGPVASHGGSLPDSHSMMAMLPEHKLGVVVLANSVTAHFAVSKIAGEALRLMLEAKTGIRQSPAPVVRARERAPSSAELRLFNGHFDTMVGLSKVSTESGQIDVEAVGHHFRLVPHEDGLFSIKYKVFGLIPVHVGAFDDIRLSIASVDGRQIVVGRIGGESLIFGEKLNPTSIPESFLQRIGQYEIIGKIDGPSPDHIVLKEDDGLLVGEVRFPEIPELLLRIGFRPVSDDEAVTDGLGSGRGDTLRLIHEDNEERLGFSGYRLRKKLN</sequence>
<proteinExistence type="predicted"/>
<dbReference type="Proteomes" id="UP000070186">
    <property type="component" value="Unassembled WGS sequence"/>
</dbReference>
<comment type="caution">
    <text evidence="3">The sequence shown here is derived from an EMBL/GenBank/DDBJ whole genome shotgun (WGS) entry which is preliminary data.</text>
</comment>
<keyword evidence="1" id="KW-0732">Signal</keyword>
<evidence type="ECO:0000313" key="4">
    <source>
        <dbReference type="Proteomes" id="UP000070186"/>
    </source>
</evidence>
<name>A0A133XMZ6_9RHOO</name>
<accession>A0A133XMZ6</accession>
<dbReference type="SUPFAM" id="SSF56601">
    <property type="entry name" value="beta-lactamase/transpeptidase-like"/>
    <property type="match status" value="1"/>
</dbReference>
<keyword evidence="4" id="KW-1185">Reference proteome</keyword>
<dbReference type="RefSeq" id="WP_066879623.1">
    <property type="nucleotide sequence ID" value="NZ_LODL01000005.1"/>
</dbReference>
<dbReference type="InterPro" id="IPR012338">
    <property type="entry name" value="Beta-lactam/transpept-like"/>
</dbReference>
<gene>
    <name evidence="3" type="ORF">AT959_01010</name>
</gene>
<dbReference type="Pfam" id="PF00144">
    <property type="entry name" value="Beta-lactamase"/>
    <property type="match status" value="1"/>
</dbReference>
<organism evidence="3 4">
    <name type="scientific">Dechloromonas denitrificans</name>
    <dbReference type="NCBI Taxonomy" id="281362"/>
    <lineage>
        <taxon>Bacteria</taxon>
        <taxon>Pseudomonadati</taxon>
        <taxon>Pseudomonadota</taxon>
        <taxon>Betaproteobacteria</taxon>
        <taxon>Rhodocyclales</taxon>
        <taxon>Azonexaceae</taxon>
        <taxon>Dechloromonas</taxon>
    </lineage>
</organism>
<dbReference type="PANTHER" id="PTHR46825">
    <property type="entry name" value="D-ALANYL-D-ALANINE-CARBOXYPEPTIDASE/ENDOPEPTIDASE AMPH"/>
    <property type="match status" value="1"/>
</dbReference>
<dbReference type="STRING" id="281362.AT959_01010"/>
<evidence type="ECO:0000313" key="3">
    <source>
        <dbReference type="EMBL" id="KXB32312.1"/>
    </source>
</evidence>
<dbReference type="PANTHER" id="PTHR46825:SF9">
    <property type="entry name" value="BETA-LACTAMASE-RELATED DOMAIN-CONTAINING PROTEIN"/>
    <property type="match status" value="1"/>
</dbReference>
<dbReference type="InterPro" id="IPR050491">
    <property type="entry name" value="AmpC-like"/>
</dbReference>
<dbReference type="EMBL" id="LODL01000005">
    <property type="protein sequence ID" value="KXB32312.1"/>
    <property type="molecule type" value="Genomic_DNA"/>
</dbReference>
<feature type="chain" id="PRO_5007459581" description="Beta-lactamase-related domain-containing protein" evidence="1">
    <location>
        <begin position="23"/>
        <end position="588"/>
    </location>
</feature>
<protein>
    <recommendedName>
        <fullName evidence="2">Beta-lactamase-related domain-containing protein</fullName>
    </recommendedName>
</protein>
<dbReference type="PROSITE" id="PS51257">
    <property type="entry name" value="PROKAR_LIPOPROTEIN"/>
    <property type="match status" value="1"/>
</dbReference>
<feature type="domain" description="Beta-lactamase-related" evidence="2">
    <location>
        <begin position="44"/>
        <end position="355"/>
    </location>
</feature>